<dbReference type="AlphaFoldDB" id="A0A2P8HIB8"/>
<dbReference type="InterPro" id="IPR025626">
    <property type="entry name" value="YyzF"/>
</dbReference>
<keyword evidence="2" id="KW-1185">Reference proteome</keyword>
<dbReference type="OrthoDB" id="1652387at2"/>
<organism evidence="1 2">
    <name type="scientific">Salsuginibacillus halophilus</name>
    <dbReference type="NCBI Taxonomy" id="517424"/>
    <lineage>
        <taxon>Bacteria</taxon>
        <taxon>Bacillati</taxon>
        <taxon>Bacillota</taxon>
        <taxon>Bacilli</taxon>
        <taxon>Bacillales</taxon>
        <taxon>Bacillaceae</taxon>
        <taxon>Salsuginibacillus</taxon>
    </lineage>
</organism>
<sequence length="55" mass="6212">MILSCSEHVDNALDDIVDTYGEFPVLEEVTSENADKTCNFCTERPVYEIERPASD</sequence>
<dbReference type="Proteomes" id="UP000242310">
    <property type="component" value="Unassembled WGS sequence"/>
</dbReference>
<accession>A0A2P8HIB8</accession>
<dbReference type="Pfam" id="PF14116">
    <property type="entry name" value="YyzF"/>
    <property type="match status" value="1"/>
</dbReference>
<gene>
    <name evidence="1" type="ORF">B0H94_106165</name>
</gene>
<protein>
    <submittedName>
        <fullName evidence="1">CxxH/CxxC protein (TIGR04129 family)</fullName>
    </submittedName>
</protein>
<reference evidence="1 2" key="1">
    <citation type="submission" date="2018-03" db="EMBL/GenBank/DDBJ databases">
        <title>Genomic Encyclopedia of Type Strains, Phase III (KMG-III): the genomes of soil and plant-associated and newly described type strains.</title>
        <authorList>
            <person name="Whitman W."/>
        </authorList>
    </citation>
    <scope>NUCLEOTIDE SEQUENCE [LARGE SCALE GENOMIC DNA]</scope>
    <source>
        <strain evidence="1 2">CGMCC 1.07653</strain>
    </source>
</reference>
<dbReference type="RefSeq" id="WP_106588579.1">
    <property type="nucleotide sequence ID" value="NZ_PYAV01000006.1"/>
</dbReference>
<evidence type="ECO:0000313" key="1">
    <source>
        <dbReference type="EMBL" id="PSL45910.1"/>
    </source>
</evidence>
<evidence type="ECO:0000313" key="2">
    <source>
        <dbReference type="Proteomes" id="UP000242310"/>
    </source>
</evidence>
<name>A0A2P8HIB8_9BACI</name>
<dbReference type="NCBIfam" id="TIGR04129">
    <property type="entry name" value="CxxH_BA5709"/>
    <property type="match status" value="1"/>
</dbReference>
<proteinExistence type="predicted"/>
<dbReference type="EMBL" id="PYAV01000006">
    <property type="protein sequence ID" value="PSL45910.1"/>
    <property type="molecule type" value="Genomic_DNA"/>
</dbReference>
<comment type="caution">
    <text evidence="1">The sequence shown here is derived from an EMBL/GenBank/DDBJ whole genome shotgun (WGS) entry which is preliminary data.</text>
</comment>